<accession>A0AAW9TPF8</accession>
<evidence type="ECO:0000256" key="1">
    <source>
        <dbReference type="SAM" id="SignalP"/>
    </source>
</evidence>
<dbReference type="RefSeq" id="WP_153349776.1">
    <property type="nucleotide sequence ID" value="NZ_WISR01000142.1"/>
</dbReference>
<evidence type="ECO:0000313" key="2">
    <source>
        <dbReference type="EMBL" id="MQW33992.1"/>
    </source>
</evidence>
<comment type="caution">
    <text evidence="2">The sequence shown here is derived from an EMBL/GenBank/DDBJ whole genome shotgun (WGS) entry which is preliminary data.</text>
</comment>
<reference evidence="2 3" key="1">
    <citation type="journal article" date="2013" name="Genome Biol.">
        <title>Comparative genomics of the core and accessory genomes of 48 Sinorhizobium strains comprising five genospecies.</title>
        <authorList>
            <person name="Sugawara M."/>
            <person name="Epstein B."/>
            <person name="Badgley B.D."/>
            <person name="Unno T."/>
            <person name="Xu L."/>
            <person name="Reese J."/>
            <person name="Gyaneshwar P."/>
            <person name="Denny R."/>
            <person name="Mudge J."/>
            <person name="Bharti A.K."/>
            <person name="Farmer A.D."/>
            <person name="May G.D."/>
            <person name="Woodward J.E."/>
            <person name="Medigue C."/>
            <person name="Vallenet D."/>
            <person name="Lajus A."/>
            <person name="Rouy Z."/>
            <person name="Martinez-Vaz B."/>
            <person name="Tiffin P."/>
            <person name="Young N.D."/>
            <person name="Sadowsky M.J."/>
        </authorList>
    </citation>
    <scope>NUCLEOTIDE SEQUENCE [LARGE SCALE GENOMIC DNA]</scope>
    <source>
        <strain evidence="2 3">N6B1</strain>
    </source>
</reference>
<evidence type="ECO:0000313" key="3">
    <source>
        <dbReference type="Proteomes" id="UP000429484"/>
    </source>
</evidence>
<dbReference type="AlphaFoldDB" id="A0AAW9TPF8"/>
<keyword evidence="1" id="KW-0732">Signal</keyword>
<name>A0AAW9TPF8_RHIML</name>
<proteinExistence type="predicted"/>
<evidence type="ECO:0008006" key="4">
    <source>
        <dbReference type="Google" id="ProtNLM"/>
    </source>
</evidence>
<organism evidence="2 3">
    <name type="scientific">Rhizobium meliloti</name>
    <name type="common">Ensifer meliloti</name>
    <name type="synonym">Sinorhizobium meliloti</name>
    <dbReference type="NCBI Taxonomy" id="382"/>
    <lineage>
        <taxon>Bacteria</taxon>
        <taxon>Pseudomonadati</taxon>
        <taxon>Pseudomonadota</taxon>
        <taxon>Alphaproteobacteria</taxon>
        <taxon>Hyphomicrobiales</taxon>
        <taxon>Rhizobiaceae</taxon>
        <taxon>Sinorhizobium/Ensifer group</taxon>
        <taxon>Sinorhizobium</taxon>
    </lineage>
</organism>
<protein>
    <recommendedName>
        <fullName evidence="4">Lipoprotein</fullName>
    </recommendedName>
</protein>
<dbReference type="EMBL" id="WISR01000142">
    <property type="protein sequence ID" value="MQW33992.1"/>
    <property type="molecule type" value="Genomic_DNA"/>
</dbReference>
<gene>
    <name evidence="2" type="ORF">GHK53_14665</name>
</gene>
<dbReference type="PROSITE" id="PS51257">
    <property type="entry name" value="PROKAR_LIPOPROTEIN"/>
    <property type="match status" value="1"/>
</dbReference>
<feature type="signal peptide" evidence="1">
    <location>
        <begin position="1"/>
        <end position="21"/>
    </location>
</feature>
<feature type="chain" id="PRO_5043847041" description="Lipoprotein" evidence="1">
    <location>
        <begin position="22"/>
        <end position="268"/>
    </location>
</feature>
<sequence>MKTFHRVGVLLSAASILTACGATLPVMSYRHRSDEDFARFVRSIAAHVRCELHRAVALEYAPNDPNRKVLYDWAAKIALTIRAFDKGNFNPNVSWVNGGEILKTTVGAQVETNGTREMTMTYYLPFKEMLVAKNQVDVRGQTLDCESISTEYEPIAGNLGIESTLQAALQSWDGFGTLSDRIEGGPFETITHKVTFQVTGGMTATPTWTFTDVTVNPNATVLGATRTRTDELLITMGPTTLGARQERVPSPALNQSFEVERLRDVLNR</sequence>
<dbReference type="Proteomes" id="UP000429484">
    <property type="component" value="Unassembled WGS sequence"/>
</dbReference>